<feature type="compositionally biased region" description="Basic and acidic residues" evidence="1">
    <location>
        <begin position="767"/>
        <end position="776"/>
    </location>
</feature>
<dbReference type="EMBL" id="UYJE01004891">
    <property type="protein sequence ID" value="VDI32253.1"/>
    <property type="molecule type" value="Genomic_DNA"/>
</dbReference>
<comment type="caution">
    <text evidence="3">The sequence shown here is derived from an EMBL/GenBank/DDBJ whole genome shotgun (WGS) entry which is preliminary data.</text>
</comment>
<feature type="compositionally biased region" description="Polar residues" evidence="1">
    <location>
        <begin position="750"/>
        <end position="766"/>
    </location>
</feature>
<evidence type="ECO:0000313" key="3">
    <source>
        <dbReference type="EMBL" id="VDI32253.1"/>
    </source>
</evidence>
<dbReference type="AlphaFoldDB" id="A0A8B6ED17"/>
<protein>
    <recommendedName>
        <fullName evidence="2">DZIP3-like HEPN domain-containing protein</fullName>
    </recommendedName>
</protein>
<organism evidence="3 4">
    <name type="scientific">Mytilus galloprovincialis</name>
    <name type="common">Mediterranean mussel</name>
    <dbReference type="NCBI Taxonomy" id="29158"/>
    <lineage>
        <taxon>Eukaryota</taxon>
        <taxon>Metazoa</taxon>
        <taxon>Spiralia</taxon>
        <taxon>Lophotrochozoa</taxon>
        <taxon>Mollusca</taxon>
        <taxon>Bivalvia</taxon>
        <taxon>Autobranchia</taxon>
        <taxon>Pteriomorphia</taxon>
        <taxon>Mytilida</taxon>
        <taxon>Mytiloidea</taxon>
        <taxon>Mytilidae</taxon>
        <taxon>Mytilinae</taxon>
        <taxon>Mytilus</taxon>
    </lineage>
</organism>
<dbReference type="Proteomes" id="UP000596742">
    <property type="component" value="Unassembled WGS sequence"/>
</dbReference>
<proteinExistence type="predicted"/>
<feature type="region of interest" description="Disordered" evidence="1">
    <location>
        <begin position="394"/>
        <end position="430"/>
    </location>
</feature>
<feature type="region of interest" description="Disordered" evidence="1">
    <location>
        <begin position="705"/>
        <end position="777"/>
    </location>
</feature>
<sequence length="867" mass="98839">MATSLVFDDDITGHASAIMVVLDIFPEMMRSMIANVWPPKNVLMLIQNQREKTFFNALSPHEQQIILRMDRYGFNELDISCLYKVIRHFNLLQSPKQGWEQKPKHDHQSEGDDVERMKIYRNEIIHRPRGGLPESERKIFFQVSIGIAQRMDRKNGSPKNGFESQIELMKSYIISRERYKEVLQKSPVYQGQLQEAPDKPCFDLYYGNDIKIKTATKEMLDGESTRCTLYLKDPNFDVNVLIQKLEDIKEALRNGSYYIKLENAETGSLILHLTINNGCFKTKELLHKTLHSFLHQFFQIAAIQCISGHTYTVVLVESDDINSENELAKTNDLDYLQENSSTVLKLTVDVKNSAFQDEIVLYREVNKFISGMYNAIDGQNVPSNGSQRDVLMLTSGGKTTSHSDTIHDSPLSVSKTKQSDKISSASSSTVDSFPSYITAKRGELRKSVREPKKKKERQLPMKAATNKGEWPKVVHSSHKQVLFPIKHDRTQSFPTDCTPSYKPLPRIAKITSRGTKTGNISSTLMNISSMTIHNSITKLSSASSNQADQKSLTSRAYNKPFPRQYYRVSSYLTKSNSDNYEKLHDQQESVKKTNMTSYPVLPPIETQEIEPEVQRLVKETTPRRDVPSFTHLPSIDKAHEKSLPLLRYQPSADSGVIDRSKKDIRAFKLDMTSLNFEGKISEKHASDRGLEINLFGHRLGNVKYNMPQPDRESDWHYQSKRVSPKTDNRYTSQNKSYQMPVKISGKKTDSGLNSPFSSDKNSQPSYRESRNSDRSLLEITGESMLSYRKTRTPLQEESVEYDIADEQDGNSLIDSEPYTNANYSAPAMRSIALDLIANQIQQSRSKSSRVTSGLRRPRSDCIIYSVN</sequence>
<name>A0A8B6ED17_MYTGA</name>
<evidence type="ECO:0000256" key="1">
    <source>
        <dbReference type="SAM" id="MobiDB-lite"/>
    </source>
</evidence>
<keyword evidence="4" id="KW-1185">Reference proteome</keyword>
<gene>
    <name evidence="3" type="ORF">MGAL_10B060915</name>
</gene>
<evidence type="ECO:0000313" key="4">
    <source>
        <dbReference type="Proteomes" id="UP000596742"/>
    </source>
</evidence>
<dbReference type="Pfam" id="PF18738">
    <property type="entry name" value="HEPN_DZIP3"/>
    <property type="match status" value="1"/>
</dbReference>
<dbReference type="InterPro" id="IPR041249">
    <property type="entry name" value="HEPN_DZIP3"/>
</dbReference>
<evidence type="ECO:0000259" key="2">
    <source>
        <dbReference type="Pfam" id="PF18738"/>
    </source>
</evidence>
<feature type="domain" description="DZIP3-like HEPN" evidence="2">
    <location>
        <begin position="74"/>
        <end position="135"/>
    </location>
</feature>
<feature type="compositionally biased region" description="Low complexity" evidence="1">
    <location>
        <begin position="421"/>
        <end position="430"/>
    </location>
</feature>
<accession>A0A8B6ED17</accession>
<dbReference type="OrthoDB" id="6089079at2759"/>
<reference evidence="3" key="1">
    <citation type="submission" date="2018-11" db="EMBL/GenBank/DDBJ databases">
        <authorList>
            <person name="Alioto T."/>
            <person name="Alioto T."/>
        </authorList>
    </citation>
    <scope>NUCLEOTIDE SEQUENCE</scope>
</reference>